<accession>A0A346NQ93</accession>
<evidence type="ECO:0000256" key="2">
    <source>
        <dbReference type="ARBA" id="ARBA00022603"/>
    </source>
</evidence>
<dbReference type="Pfam" id="PF01739">
    <property type="entry name" value="CheR"/>
    <property type="match status" value="1"/>
</dbReference>
<feature type="binding site" evidence="6">
    <location>
        <position position="93"/>
    </location>
    <ligand>
        <name>S-adenosyl-L-methionine</name>
        <dbReference type="ChEBI" id="CHEBI:59789"/>
    </ligand>
</feature>
<proteinExistence type="predicted"/>
<dbReference type="EMBL" id="CP031769">
    <property type="protein sequence ID" value="AXR07700.1"/>
    <property type="molecule type" value="Genomic_DNA"/>
</dbReference>
<dbReference type="KEGG" id="salm:D0Y50_15830"/>
<dbReference type="InterPro" id="IPR050903">
    <property type="entry name" value="Bact_Chemotaxis_MeTrfase"/>
</dbReference>
<feature type="binding site" evidence="6">
    <location>
        <position position="155"/>
    </location>
    <ligand>
        <name>S-adenosyl-L-methionine</name>
        <dbReference type="ChEBI" id="CHEBI:59789"/>
    </ligand>
</feature>
<keyword evidence="9" id="KW-1185">Reference proteome</keyword>
<keyword evidence="2 5" id="KW-0489">Methyltransferase</keyword>
<dbReference type="Gene3D" id="3.40.50.150">
    <property type="entry name" value="Vaccinia Virus protein VP39"/>
    <property type="match status" value="1"/>
</dbReference>
<name>A0A346NQ93_9ALTE</name>
<evidence type="ECO:0000256" key="4">
    <source>
        <dbReference type="ARBA" id="ARBA00022691"/>
    </source>
</evidence>
<feature type="binding site" evidence="6">
    <location>
        <position position="99"/>
    </location>
    <ligand>
        <name>S-adenosyl-L-methionine</name>
        <dbReference type="ChEBI" id="CHEBI:59789"/>
    </ligand>
</feature>
<dbReference type="InterPro" id="IPR022641">
    <property type="entry name" value="CheR_N"/>
</dbReference>
<dbReference type="OrthoDB" id="9816309at2"/>
<dbReference type="InterPro" id="IPR000780">
    <property type="entry name" value="CheR_MeTrfase"/>
</dbReference>
<dbReference type="Pfam" id="PF03705">
    <property type="entry name" value="CheR_N"/>
    <property type="match status" value="1"/>
</dbReference>
<dbReference type="InterPro" id="IPR036804">
    <property type="entry name" value="CheR_N_sf"/>
</dbReference>
<keyword evidence="4 5" id="KW-0949">S-adenosyl-L-methionine</keyword>
<dbReference type="SUPFAM" id="SSF47757">
    <property type="entry name" value="Chemotaxis receptor methyltransferase CheR, N-terminal domain"/>
    <property type="match status" value="1"/>
</dbReference>
<sequence>MNGRVSNVQTGTSSSRAKGAREFNYSGEDFDKVRETLYRMAGIRLADSKDSLVYSRLARRLRALRLRTFNDYLAYLAVTDSEEEHFINALTTNLTSFFREPHHFIELEKYLRQTPGVKTIWCAASSTGEEPYSIAMTVAQAFRSFTPPVSIIASDIDSNVLNKARRGIYPVDVTRKLSKDQCSQFLHKGRGDNRDLVRVVPELRRMVKFEQINLTHEYWPLPEQVDVIFCRNVMIYFDKSTQLNILTKMVALLPENGRYFAGHSENFNTASKIVTPLGQTIYKPVKDN</sequence>
<gene>
    <name evidence="8" type="ORF">D0Y50_15830</name>
</gene>
<evidence type="ECO:0000256" key="3">
    <source>
        <dbReference type="ARBA" id="ARBA00022679"/>
    </source>
</evidence>
<dbReference type="Proteomes" id="UP000262073">
    <property type="component" value="Chromosome"/>
</dbReference>
<dbReference type="Gene3D" id="1.10.155.10">
    <property type="entry name" value="Chemotaxis receptor methyltransferase CheR, N-terminal domain"/>
    <property type="match status" value="1"/>
</dbReference>
<dbReference type="PIRSF" id="PIRSF000410">
    <property type="entry name" value="CheR"/>
    <property type="match status" value="1"/>
</dbReference>
<dbReference type="PRINTS" id="PR00996">
    <property type="entry name" value="CHERMTFRASE"/>
</dbReference>
<feature type="binding site" evidence="6">
    <location>
        <begin position="213"/>
        <end position="214"/>
    </location>
    <ligand>
        <name>S-adenosyl-L-methionine</name>
        <dbReference type="ChEBI" id="CHEBI:59789"/>
    </ligand>
</feature>
<feature type="domain" description="CheR-type methyltransferase" evidence="7">
    <location>
        <begin position="18"/>
        <end position="287"/>
    </location>
</feature>
<reference evidence="8 9" key="1">
    <citation type="submission" date="2018-08" db="EMBL/GenBank/DDBJ databases">
        <title>Salinimonas sediminis sp. nov., a piezophilic bacterium isolated from a deep-sea sediment sample from the New Britain Trench.</title>
        <authorList>
            <person name="Cao J."/>
        </authorList>
    </citation>
    <scope>NUCLEOTIDE SEQUENCE [LARGE SCALE GENOMIC DNA]</scope>
    <source>
        <strain evidence="8 9">N102</strain>
    </source>
</reference>
<dbReference type="InterPro" id="IPR029063">
    <property type="entry name" value="SAM-dependent_MTases_sf"/>
</dbReference>
<feature type="binding site" evidence="6">
    <location>
        <position position="95"/>
    </location>
    <ligand>
        <name>S-adenosyl-L-methionine</name>
        <dbReference type="ChEBI" id="CHEBI:59789"/>
    </ligand>
</feature>
<dbReference type="PROSITE" id="PS50123">
    <property type="entry name" value="CHER"/>
    <property type="match status" value="1"/>
</dbReference>
<comment type="function">
    <text evidence="5">Methylation of the membrane-bound methyl-accepting chemotaxis proteins (MCP) to form gamma-glutamyl methyl ester residues in MCP.</text>
</comment>
<organism evidence="8 9">
    <name type="scientific">Salinimonas sediminis</name>
    <dbReference type="NCBI Taxonomy" id="2303538"/>
    <lineage>
        <taxon>Bacteria</taxon>
        <taxon>Pseudomonadati</taxon>
        <taxon>Pseudomonadota</taxon>
        <taxon>Gammaproteobacteria</taxon>
        <taxon>Alteromonadales</taxon>
        <taxon>Alteromonadaceae</taxon>
        <taxon>Alteromonas/Salinimonas group</taxon>
        <taxon>Salinimonas</taxon>
    </lineage>
</organism>
<dbReference type="PANTHER" id="PTHR24422">
    <property type="entry name" value="CHEMOTAXIS PROTEIN METHYLTRANSFERASE"/>
    <property type="match status" value="1"/>
</dbReference>
<dbReference type="GO" id="GO:0008983">
    <property type="term" value="F:protein-glutamate O-methyltransferase activity"/>
    <property type="evidence" value="ECO:0007669"/>
    <property type="project" value="UniProtKB-EC"/>
</dbReference>
<comment type="catalytic activity">
    <reaction evidence="1 5">
        <text>L-glutamyl-[protein] + S-adenosyl-L-methionine = [protein]-L-glutamate 5-O-methyl ester + S-adenosyl-L-homocysteine</text>
        <dbReference type="Rhea" id="RHEA:24452"/>
        <dbReference type="Rhea" id="RHEA-COMP:10208"/>
        <dbReference type="Rhea" id="RHEA-COMP:10311"/>
        <dbReference type="ChEBI" id="CHEBI:29973"/>
        <dbReference type="ChEBI" id="CHEBI:57856"/>
        <dbReference type="ChEBI" id="CHEBI:59789"/>
        <dbReference type="ChEBI" id="CHEBI:82795"/>
        <dbReference type="EC" id="2.1.1.80"/>
    </reaction>
</comment>
<evidence type="ECO:0000256" key="1">
    <source>
        <dbReference type="ARBA" id="ARBA00001541"/>
    </source>
</evidence>
<dbReference type="InterPro" id="IPR022642">
    <property type="entry name" value="CheR_C"/>
</dbReference>
<evidence type="ECO:0000259" key="7">
    <source>
        <dbReference type="PROSITE" id="PS50123"/>
    </source>
</evidence>
<evidence type="ECO:0000256" key="6">
    <source>
        <dbReference type="PIRSR" id="PIRSR000410-1"/>
    </source>
</evidence>
<feature type="binding site" evidence="6">
    <location>
        <position position="130"/>
    </location>
    <ligand>
        <name>S-adenosyl-L-methionine</name>
        <dbReference type="ChEBI" id="CHEBI:59789"/>
    </ligand>
</feature>
<dbReference type="SUPFAM" id="SSF53335">
    <property type="entry name" value="S-adenosyl-L-methionine-dependent methyltransferases"/>
    <property type="match status" value="1"/>
</dbReference>
<dbReference type="RefSeq" id="WP_108567298.1">
    <property type="nucleotide sequence ID" value="NZ_CP031769.1"/>
</dbReference>
<dbReference type="AlphaFoldDB" id="A0A346NQ93"/>
<evidence type="ECO:0000256" key="5">
    <source>
        <dbReference type="PIRNR" id="PIRNR000410"/>
    </source>
</evidence>
<protein>
    <recommendedName>
        <fullName evidence="5">Chemotaxis protein methyltransferase</fullName>
        <ecNumber evidence="5">2.1.1.80</ecNumber>
    </recommendedName>
</protein>
<dbReference type="InterPro" id="IPR026024">
    <property type="entry name" value="Chemotaxis_MeTrfase_CheR"/>
</dbReference>
<evidence type="ECO:0000313" key="8">
    <source>
        <dbReference type="EMBL" id="AXR07700.1"/>
    </source>
</evidence>
<dbReference type="GO" id="GO:0032259">
    <property type="term" value="P:methylation"/>
    <property type="evidence" value="ECO:0007669"/>
    <property type="project" value="UniProtKB-KW"/>
</dbReference>
<dbReference type="EC" id="2.1.1.80" evidence="5"/>
<feature type="binding site" evidence="6">
    <location>
        <begin position="231"/>
        <end position="232"/>
    </location>
    <ligand>
        <name>S-adenosyl-L-methionine</name>
        <dbReference type="ChEBI" id="CHEBI:59789"/>
    </ligand>
</feature>
<dbReference type="PANTHER" id="PTHR24422:SF19">
    <property type="entry name" value="CHEMOTAXIS PROTEIN METHYLTRANSFERASE"/>
    <property type="match status" value="1"/>
</dbReference>
<evidence type="ECO:0000313" key="9">
    <source>
        <dbReference type="Proteomes" id="UP000262073"/>
    </source>
</evidence>
<dbReference type="SMART" id="SM00138">
    <property type="entry name" value="MeTrc"/>
    <property type="match status" value="1"/>
</dbReference>
<keyword evidence="3 5" id="KW-0808">Transferase</keyword>